<protein>
    <submittedName>
        <fullName evidence="1">Uncharacterized protein</fullName>
    </submittedName>
</protein>
<evidence type="ECO:0000313" key="1">
    <source>
        <dbReference type="EMBL" id="GAH94127.1"/>
    </source>
</evidence>
<dbReference type="AlphaFoldDB" id="X1JJ84"/>
<feature type="non-terminal residue" evidence="1">
    <location>
        <position position="87"/>
    </location>
</feature>
<dbReference type="EMBL" id="BARU01045526">
    <property type="protein sequence ID" value="GAH94127.1"/>
    <property type="molecule type" value="Genomic_DNA"/>
</dbReference>
<comment type="caution">
    <text evidence="1">The sequence shown here is derived from an EMBL/GenBank/DDBJ whole genome shotgun (WGS) entry which is preliminary data.</text>
</comment>
<organism evidence="1">
    <name type="scientific">marine sediment metagenome</name>
    <dbReference type="NCBI Taxonomy" id="412755"/>
    <lineage>
        <taxon>unclassified sequences</taxon>
        <taxon>metagenomes</taxon>
        <taxon>ecological metagenomes</taxon>
    </lineage>
</organism>
<sequence length="87" mass="10091">MPTYPYRHTKSNHDMKCKKCGKEFKVFAWGEDVNKIKCDCGGDTIEILIKPSKSKVYDAGGAHIWKPYWEENITHQPVLVKSKKHLK</sequence>
<gene>
    <name evidence="1" type="ORF">S03H2_69037</name>
</gene>
<proteinExistence type="predicted"/>
<reference evidence="1" key="1">
    <citation type="journal article" date="2014" name="Front. Microbiol.">
        <title>High frequency of phylogenetically diverse reductive dehalogenase-homologous genes in deep subseafloor sedimentary metagenomes.</title>
        <authorList>
            <person name="Kawai M."/>
            <person name="Futagami T."/>
            <person name="Toyoda A."/>
            <person name="Takaki Y."/>
            <person name="Nishi S."/>
            <person name="Hori S."/>
            <person name="Arai W."/>
            <person name="Tsubouchi T."/>
            <person name="Morono Y."/>
            <person name="Uchiyama I."/>
            <person name="Ito T."/>
            <person name="Fujiyama A."/>
            <person name="Inagaki F."/>
            <person name="Takami H."/>
        </authorList>
    </citation>
    <scope>NUCLEOTIDE SEQUENCE</scope>
    <source>
        <strain evidence="1">Expedition CK06-06</strain>
    </source>
</reference>
<name>X1JJ84_9ZZZZ</name>
<accession>X1JJ84</accession>